<dbReference type="EMBL" id="JABCRI010000010">
    <property type="protein sequence ID" value="KAF8399990.1"/>
    <property type="molecule type" value="Genomic_DNA"/>
</dbReference>
<evidence type="ECO:0000313" key="2">
    <source>
        <dbReference type="Proteomes" id="UP000655225"/>
    </source>
</evidence>
<name>A0A834Z5Z8_TETSI</name>
<dbReference type="AlphaFoldDB" id="A0A834Z5Z8"/>
<dbReference type="InterPro" id="IPR035985">
    <property type="entry name" value="Ubiquitin-activating_enz"/>
</dbReference>
<keyword evidence="2" id="KW-1185">Reference proteome</keyword>
<sequence length="241" mass="26712">MKLINEKCRKSQSALHFIQLIVGTHVVKYLLICRTIPIRRKSFIILLNVSYTIQVLRKRVDGALLESVSDVKKCIRSGNILEAVAVPWRALPRRVSKLYFAMRVIESFEQAAERNPGENSVIDLPSVLKLRKELCKSQSLNESDIPDGLLKRLLAGTREFPPVCAIIGGILGQEVIKAISGKGDPLKNFFFFGVIEDISNPNTGALVTVLGLGNVTLGTHASITIFKVFDTRIGLEVDPFQ</sequence>
<organism evidence="1 2">
    <name type="scientific">Tetracentron sinense</name>
    <name type="common">Spur-leaf</name>
    <dbReference type="NCBI Taxonomy" id="13715"/>
    <lineage>
        <taxon>Eukaryota</taxon>
        <taxon>Viridiplantae</taxon>
        <taxon>Streptophyta</taxon>
        <taxon>Embryophyta</taxon>
        <taxon>Tracheophyta</taxon>
        <taxon>Spermatophyta</taxon>
        <taxon>Magnoliopsida</taxon>
        <taxon>Trochodendrales</taxon>
        <taxon>Trochodendraceae</taxon>
        <taxon>Tetracentron</taxon>
    </lineage>
</organism>
<proteinExistence type="predicted"/>
<dbReference type="Proteomes" id="UP000655225">
    <property type="component" value="Unassembled WGS sequence"/>
</dbReference>
<protein>
    <submittedName>
        <fullName evidence="1">Uncharacterized protein</fullName>
    </submittedName>
</protein>
<dbReference type="OrthoDB" id="1708823at2759"/>
<dbReference type="Gene3D" id="3.40.50.12550">
    <property type="entry name" value="Ubiquitin-activating enzyme E1, inactive adenylation domain, subdomain 2"/>
    <property type="match status" value="1"/>
</dbReference>
<accession>A0A834Z5Z8</accession>
<dbReference type="GO" id="GO:0008641">
    <property type="term" value="F:ubiquitin-like modifier activating enzyme activity"/>
    <property type="evidence" value="ECO:0007669"/>
    <property type="project" value="InterPro"/>
</dbReference>
<dbReference type="SUPFAM" id="SSF69572">
    <property type="entry name" value="Activating enzymes of the ubiquitin-like proteins"/>
    <property type="match status" value="1"/>
</dbReference>
<gene>
    <name evidence="1" type="ORF">HHK36_015863</name>
</gene>
<reference evidence="1 2" key="1">
    <citation type="submission" date="2020-04" db="EMBL/GenBank/DDBJ databases">
        <title>Plant Genome Project.</title>
        <authorList>
            <person name="Zhang R.-G."/>
        </authorList>
    </citation>
    <scope>NUCLEOTIDE SEQUENCE [LARGE SCALE GENOMIC DNA]</scope>
    <source>
        <strain evidence="1">YNK0</strain>
        <tissue evidence="1">Leaf</tissue>
    </source>
</reference>
<evidence type="ECO:0000313" key="1">
    <source>
        <dbReference type="EMBL" id="KAF8399990.1"/>
    </source>
</evidence>
<comment type="caution">
    <text evidence="1">The sequence shown here is derived from an EMBL/GenBank/DDBJ whole genome shotgun (WGS) entry which is preliminary data.</text>
</comment>